<keyword evidence="5" id="KW-1185">Reference proteome</keyword>
<dbReference type="GO" id="GO:0043386">
    <property type="term" value="P:mycotoxin biosynthetic process"/>
    <property type="evidence" value="ECO:0007669"/>
    <property type="project" value="InterPro"/>
</dbReference>
<name>M2SHN0_COCH5</name>
<protein>
    <submittedName>
        <fullName evidence="4">Uncharacterized protein</fullName>
    </submittedName>
</protein>
<evidence type="ECO:0000256" key="3">
    <source>
        <dbReference type="SAM" id="Phobius"/>
    </source>
</evidence>
<comment type="pathway">
    <text evidence="1">Mycotoxin biosynthesis.</text>
</comment>
<evidence type="ECO:0000256" key="1">
    <source>
        <dbReference type="ARBA" id="ARBA00004685"/>
    </source>
</evidence>
<reference evidence="4 5" key="1">
    <citation type="journal article" date="2012" name="PLoS Pathog.">
        <title>Diverse lifestyles and strategies of plant pathogenesis encoded in the genomes of eighteen Dothideomycetes fungi.</title>
        <authorList>
            <person name="Ohm R.A."/>
            <person name="Feau N."/>
            <person name="Henrissat B."/>
            <person name="Schoch C.L."/>
            <person name="Horwitz B.A."/>
            <person name="Barry K.W."/>
            <person name="Condon B.J."/>
            <person name="Copeland A.C."/>
            <person name="Dhillon B."/>
            <person name="Glaser F."/>
            <person name="Hesse C.N."/>
            <person name="Kosti I."/>
            <person name="LaButti K."/>
            <person name="Lindquist E.A."/>
            <person name="Lucas S."/>
            <person name="Salamov A.A."/>
            <person name="Bradshaw R.E."/>
            <person name="Ciuffetti L."/>
            <person name="Hamelin R.C."/>
            <person name="Kema G.H.J."/>
            <person name="Lawrence C."/>
            <person name="Scott J.A."/>
            <person name="Spatafora J.W."/>
            <person name="Turgeon B.G."/>
            <person name="de Wit P.J.G.M."/>
            <person name="Zhong S."/>
            <person name="Goodwin S.B."/>
            <person name="Grigoriev I.V."/>
        </authorList>
    </citation>
    <scope>NUCLEOTIDE SEQUENCE [LARGE SCALE GENOMIC DNA]</scope>
    <source>
        <strain evidence="5">C5 / ATCC 48332 / race O</strain>
    </source>
</reference>
<feature type="transmembrane region" description="Helical" evidence="3">
    <location>
        <begin position="43"/>
        <end position="60"/>
    </location>
</feature>
<dbReference type="EMBL" id="KB445599">
    <property type="protein sequence ID" value="EMD84885.1"/>
    <property type="molecule type" value="Genomic_DNA"/>
</dbReference>
<evidence type="ECO:0000256" key="2">
    <source>
        <dbReference type="ARBA" id="ARBA00035112"/>
    </source>
</evidence>
<accession>M2SHN0</accession>
<dbReference type="STRING" id="701091.M2SHN0"/>
<dbReference type="HOGENOM" id="CLU_042941_2_3_1"/>
<organism evidence="4 5">
    <name type="scientific">Cochliobolus heterostrophus (strain C5 / ATCC 48332 / race O)</name>
    <name type="common">Southern corn leaf blight fungus</name>
    <name type="synonym">Bipolaris maydis</name>
    <dbReference type="NCBI Taxonomy" id="701091"/>
    <lineage>
        <taxon>Eukaryota</taxon>
        <taxon>Fungi</taxon>
        <taxon>Dikarya</taxon>
        <taxon>Ascomycota</taxon>
        <taxon>Pezizomycotina</taxon>
        <taxon>Dothideomycetes</taxon>
        <taxon>Pleosporomycetidae</taxon>
        <taxon>Pleosporales</taxon>
        <taxon>Pleosporineae</taxon>
        <taxon>Pleosporaceae</taxon>
        <taxon>Bipolaris</taxon>
    </lineage>
</organism>
<keyword evidence="3" id="KW-0472">Membrane</keyword>
<dbReference type="PANTHER" id="PTHR33365:SF4">
    <property type="entry name" value="CYCLOCHLOROTINE BIOSYNTHESIS PROTEIN O"/>
    <property type="match status" value="1"/>
</dbReference>
<dbReference type="AlphaFoldDB" id="M2SHN0"/>
<keyword evidence="3" id="KW-0812">Transmembrane</keyword>
<evidence type="ECO:0000313" key="4">
    <source>
        <dbReference type="EMBL" id="EMD84885.1"/>
    </source>
</evidence>
<evidence type="ECO:0000313" key="5">
    <source>
        <dbReference type="Proteomes" id="UP000016936"/>
    </source>
</evidence>
<dbReference type="PANTHER" id="PTHR33365">
    <property type="entry name" value="YALI0B05434P"/>
    <property type="match status" value="1"/>
</dbReference>
<gene>
    <name evidence="4" type="ORF">COCHEDRAFT_1208230</name>
</gene>
<reference evidence="5" key="2">
    <citation type="journal article" date="2013" name="PLoS Genet.">
        <title>Comparative genome structure, secondary metabolite, and effector coding capacity across Cochliobolus pathogens.</title>
        <authorList>
            <person name="Condon B.J."/>
            <person name="Leng Y."/>
            <person name="Wu D."/>
            <person name="Bushley K.E."/>
            <person name="Ohm R.A."/>
            <person name="Otillar R."/>
            <person name="Martin J."/>
            <person name="Schackwitz W."/>
            <person name="Grimwood J."/>
            <person name="MohdZainudin N."/>
            <person name="Xue C."/>
            <person name="Wang R."/>
            <person name="Manning V.A."/>
            <person name="Dhillon B."/>
            <person name="Tu Z.J."/>
            <person name="Steffenson B.J."/>
            <person name="Salamov A."/>
            <person name="Sun H."/>
            <person name="Lowry S."/>
            <person name="LaButti K."/>
            <person name="Han J."/>
            <person name="Copeland A."/>
            <person name="Lindquist E."/>
            <person name="Barry K."/>
            <person name="Schmutz J."/>
            <person name="Baker S.E."/>
            <person name="Ciuffetti L.M."/>
            <person name="Grigoriev I.V."/>
            <person name="Zhong S."/>
            <person name="Turgeon B.G."/>
        </authorList>
    </citation>
    <scope>NUCLEOTIDE SEQUENCE [LARGE SCALE GENOMIC DNA]</scope>
    <source>
        <strain evidence="5">C5 / ATCC 48332 / race O</strain>
    </source>
</reference>
<dbReference type="Pfam" id="PF11807">
    <property type="entry name" value="UstYa"/>
    <property type="match status" value="1"/>
</dbReference>
<dbReference type="Proteomes" id="UP000016936">
    <property type="component" value="Unassembled WGS sequence"/>
</dbReference>
<keyword evidence="3" id="KW-1133">Transmembrane helix</keyword>
<dbReference type="InterPro" id="IPR021765">
    <property type="entry name" value="UstYa-like"/>
</dbReference>
<comment type="similarity">
    <text evidence="2">Belongs to the ustYa family.</text>
</comment>
<sequence length="270" mass="30997">MSLLEHLCDWPKYEKLESSDSNSSQVSEPAVRCCLISRRIERFVWLFVVILLIICNIVSMRSTIGTRRALNDTYETGFATDLIAAVPHIRLKNLVYTGGVEKHPNGTMYLNLTGSSALYVGNPTPELERNWDDLEAAISVILDDRETRLKNGMPVGTMHEPGQPGMFRVSIDVIHSLHCVNQLRKAVYADHYFPESRRSEFFFVHMNHCIEHIRQAIQCHSDLTPLVYEWDDEKKSGSPIWTSEHTCRDFDQLLAWNRKRTGKSLFGKDD</sequence>
<proteinExistence type="inferred from homology"/>